<sequence length="86" mass="9911">MELKWPDSRNELPTFRRPTGLCTPAKWDFHASSHWSKWKADSPRWDRSSEVLTGGHCFKGREGEVSVLLGNLFLLTPSLRNVQRSD</sequence>
<gene>
    <name evidence="1" type="ORF">CDAR_416921</name>
</gene>
<evidence type="ECO:0000313" key="2">
    <source>
        <dbReference type="Proteomes" id="UP001054837"/>
    </source>
</evidence>
<organism evidence="1 2">
    <name type="scientific">Caerostris darwini</name>
    <dbReference type="NCBI Taxonomy" id="1538125"/>
    <lineage>
        <taxon>Eukaryota</taxon>
        <taxon>Metazoa</taxon>
        <taxon>Ecdysozoa</taxon>
        <taxon>Arthropoda</taxon>
        <taxon>Chelicerata</taxon>
        <taxon>Arachnida</taxon>
        <taxon>Araneae</taxon>
        <taxon>Araneomorphae</taxon>
        <taxon>Entelegynae</taxon>
        <taxon>Araneoidea</taxon>
        <taxon>Araneidae</taxon>
        <taxon>Caerostris</taxon>
    </lineage>
</organism>
<dbReference type="EMBL" id="BPLQ01015712">
    <property type="protein sequence ID" value="GIY90306.1"/>
    <property type="molecule type" value="Genomic_DNA"/>
</dbReference>
<evidence type="ECO:0000313" key="1">
    <source>
        <dbReference type="EMBL" id="GIY90306.1"/>
    </source>
</evidence>
<comment type="caution">
    <text evidence="1">The sequence shown here is derived from an EMBL/GenBank/DDBJ whole genome shotgun (WGS) entry which is preliminary data.</text>
</comment>
<accession>A0AAV4X4V8</accession>
<name>A0AAV4X4V8_9ARAC</name>
<protein>
    <submittedName>
        <fullName evidence="1">Uncharacterized protein</fullName>
    </submittedName>
</protein>
<keyword evidence="2" id="KW-1185">Reference proteome</keyword>
<proteinExistence type="predicted"/>
<reference evidence="1 2" key="1">
    <citation type="submission" date="2021-06" db="EMBL/GenBank/DDBJ databases">
        <title>Caerostris darwini draft genome.</title>
        <authorList>
            <person name="Kono N."/>
            <person name="Arakawa K."/>
        </authorList>
    </citation>
    <scope>NUCLEOTIDE SEQUENCE [LARGE SCALE GENOMIC DNA]</scope>
</reference>
<dbReference type="Proteomes" id="UP001054837">
    <property type="component" value="Unassembled WGS sequence"/>
</dbReference>
<dbReference type="AlphaFoldDB" id="A0AAV4X4V8"/>